<dbReference type="InterPro" id="IPR041492">
    <property type="entry name" value="HAD_2"/>
</dbReference>
<evidence type="ECO:0000256" key="7">
    <source>
        <dbReference type="ARBA" id="ARBA00022801"/>
    </source>
</evidence>
<dbReference type="PANTHER" id="PTHR43434:SF1">
    <property type="entry name" value="PHOSPHOGLYCOLATE PHOSPHATASE"/>
    <property type="match status" value="1"/>
</dbReference>
<comment type="similarity">
    <text evidence="4 10">Belongs to the HAD-like hydrolase superfamily. CbbY/CbbZ/Gph/YieH family.</text>
</comment>
<evidence type="ECO:0000256" key="4">
    <source>
        <dbReference type="ARBA" id="ARBA00006171"/>
    </source>
</evidence>
<dbReference type="Pfam" id="PF13419">
    <property type="entry name" value="HAD_2"/>
    <property type="match status" value="1"/>
</dbReference>
<feature type="binding site" evidence="10">
    <location>
        <position position="10"/>
    </location>
    <ligand>
        <name>Mg(2+)</name>
        <dbReference type="ChEBI" id="CHEBI:18420"/>
    </ligand>
</feature>
<feature type="binding site" evidence="10">
    <location>
        <position position="8"/>
    </location>
    <ligand>
        <name>Mg(2+)</name>
        <dbReference type="ChEBI" id="CHEBI:18420"/>
    </ligand>
</feature>
<evidence type="ECO:0000256" key="8">
    <source>
        <dbReference type="ARBA" id="ARBA00022842"/>
    </source>
</evidence>
<feature type="active site" description="Nucleophile" evidence="10">
    <location>
        <position position="8"/>
    </location>
</feature>
<keyword evidence="7 10" id="KW-0378">Hydrolase</keyword>
<accession>A0A2V2LG59</accession>
<dbReference type="RefSeq" id="WP_109813498.1">
    <property type="nucleotide sequence ID" value="NZ_QGKU01000068.1"/>
</dbReference>
<dbReference type="NCBIfam" id="TIGR01549">
    <property type="entry name" value="HAD-SF-IA-v1"/>
    <property type="match status" value="1"/>
</dbReference>
<dbReference type="GO" id="GO:0046295">
    <property type="term" value="P:glycolate biosynthetic process"/>
    <property type="evidence" value="ECO:0007669"/>
    <property type="project" value="UniProtKB-UniRule"/>
</dbReference>
<dbReference type="InterPro" id="IPR036412">
    <property type="entry name" value="HAD-like_sf"/>
</dbReference>
<keyword evidence="8 10" id="KW-0460">Magnesium</keyword>
<name>A0A2V2LG59_9RHOB</name>
<proteinExistence type="inferred from homology"/>
<comment type="pathway">
    <text evidence="3 10">Organic acid metabolism; glycolate biosynthesis; glycolate from 2-phosphoglycolate: step 1/1.</text>
</comment>
<dbReference type="NCBIfam" id="TIGR01449">
    <property type="entry name" value="PGP_bact"/>
    <property type="match status" value="1"/>
</dbReference>
<dbReference type="EMBL" id="QGKU01000068">
    <property type="protein sequence ID" value="PWR00913.1"/>
    <property type="molecule type" value="Genomic_DNA"/>
</dbReference>
<evidence type="ECO:0000256" key="6">
    <source>
        <dbReference type="ARBA" id="ARBA00022723"/>
    </source>
</evidence>
<evidence type="ECO:0000256" key="2">
    <source>
        <dbReference type="ARBA" id="ARBA00001946"/>
    </source>
</evidence>
<comment type="catalytic activity">
    <reaction evidence="1 10">
        <text>2-phosphoglycolate + H2O = glycolate + phosphate</text>
        <dbReference type="Rhea" id="RHEA:14369"/>
        <dbReference type="ChEBI" id="CHEBI:15377"/>
        <dbReference type="ChEBI" id="CHEBI:29805"/>
        <dbReference type="ChEBI" id="CHEBI:43474"/>
        <dbReference type="ChEBI" id="CHEBI:58033"/>
        <dbReference type="EC" id="3.1.3.18"/>
    </reaction>
</comment>
<gene>
    <name evidence="11" type="primary">gph</name>
    <name evidence="11" type="ORF">DKT77_20350</name>
</gene>
<keyword evidence="12" id="KW-1185">Reference proteome</keyword>
<protein>
    <recommendedName>
        <fullName evidence="5 10">Phosphoglycolate phosphatase</fullName>
        <shortName evidence="10">PGP</shortName>
        <shortName evidence="10">PGPase</shortName>
        <ecNumber evidence="5 10">3.1.3.18</ecNumber>
    </recommendedName>
</protein>
<evidence type="ECO:0000256" key="1">
    <source>
        <dbReference type="ARBA" id="ARBA00000830"/>
    </source>
</evidence>
<dbReference type="OrthoDB" id="9793014at2"/>
<dbReference type="Gene3D" id="1.10.150.240">
    <property type="entry name" value="Putative phosphatase, domain 2"/>
    <property type="match status" value="1"/>
</dbReference>
<dbReference type="Gene3D" id="3.40.50.1000">
    <property type="entry name" value="HAD superfamily/HAD-like"/>
    <property type="match status" value="1"/>
</dbReference>
<evidence type="ECO:0000313" key="11">
    <source>
        <dbReference type="EMBL" id="PWR00913.1"/>
    </source>
</evidence>
<dbReference type="AlphaFoldDB" id="A0A2V2LG59"/>
<feature type="binding site" evidence="10">
    <location>
        <position position="168"/>
    </location>
    <ligand>
        <name>Mg(2+)</name>
        <dbReference type="ChEBI" id="CHEBI:18420"/>
    </ligand>
</feature>
<comment type="caution">
    <text evidence="11">The sequence shown here is derived from an EMBL/GenBank/DDBJ whole genome shotgun (WGS) entry which is preliminary data.</text>
</comment>
<evidence type="ECO:0000313" key="12">
    <source>
        <dbReference type="Proteomes" id="UP000245680"/>
    </source>
</evidence>
<comment type="cofactor">
    <cofactor evidence="2 10">
        <name>Mg(2+)</name>
        <dbReference type="ChEBI" id="CHEBI:18420"/>
    </cofactor>
</comment>
<dbReference type="UniPathway" id="UPA00865">
    <property type="reaction ID" value="UER00834"/>
</dbReference>
<comment type="function">
    <text evidence="10">Specifically catalyzes the dephosphorylation of 2-phosphoglycolate. Is involved in the dissimilation of the intracellular 2-phosphoglycolate formed during the DNA repair of 3'-phosphoglycolate ends, a major class of DNA lesions induced by oxidative stress.</text>
</comment>
<dbReference type="InterPro" id="IPR023198">
    <property type="entry name" value="PGP-like_dom2"/>
</dbReference>
<dbReference type="GO" id="GO:0005829">
    <property type="term" value="C:cytosol"/>
    <property type="evidence" value="ECO:0007669"/>
    <property type="project" value="TreeGrafter"/>
</dbReference>
<reference evidence="11 12" key="1">
    <citation type="submission" date="2018-05" db="EMBL/GenBank/DDBJ databases">
        <title>Rhodobacteraceae gen. nov., sp. nov. isolated from sea water.</title>
        <authorList>
            <person name="Ren Y."/>
        </authorList>
    </citation>
    <scope>NUCLEOTIDE SEQUENCE [LARGE SCALE GENOMIC DNA]</scope>
    <source>
        <strain evidence="11 12">TG-679</strain>
    </source>
</reference>
<evidence type="ECO:0000256" key="9">
    <source>
        <dbReference type="ARBA" id="ARBA00023277"/>
    </source>
</evidence>
<evidence type="ECO:0000256" key="10">
    <source>
        <dbReference type="HAMAP-Rule" id="MF_00495"/>
    </source>
</evidence>
<dbReference type="InterPro" id="IPR037512">
    <property type="entry name" value="PGPase_prok"/>
</dbReference>
<dbReference type="InterPro" id="IPR006439">
    <property type="entry name" value="HAD-SF_hydro_IA"/>
</dbReference>
<dbReference type="GO" id="GO:0008967">
    <property type="term" value="F:phosphoglycolate phosphatase activity"/>
    <property type="evidence" value="ECO:0007669"/>
    <property type="project" value="UniProtKB-UniRule"/>
</dbReference>
<dbReference type="EC" id="3.1.3.18" evidence="5 10"/>
<dbReference type="GO" id="GO:0006281">
    <property type="term" value="P:DNA repair"/>
    <property type="evidence" value="ECO:0007669"/>
    <property type="project" value="TreeGrafter"/>
</dbReference>
<dbReference type="GO" id="GO:0046872">
    <property type="term" value="F:metal ion binding"/>
    <property type="evidence" value="ECO:0007669"/>
    <property type="project" value="UniProtKB-KW"/>
</dbReference>
<dbReference type="SUPFAM" id="SSF56784">
    <property type="entry name" value="HAD-like"/>
    <property type="match status" value="1"/>
</dbReference>
<dbReference type="InterPro" id="IPR050155">
    <property type="entry name" value="HAD-like_hydrolase_sf"/>
</dbReference>
<dbReference type="SFLD" id="SFLDG01129">
    <property type="entry name" value="C1.5:_HAD__Beta-PGM__Phosphata"/>
    <property type="match status" value="1"/>
</dbReference>
<dbReference type="HAMAP" id="MF_00495">
    <property type="entry name" value="GPH_hydrolase_bact"/>
    <property type="match status" value="1"/>
</dbReference>
<evidence type="ECO:0000256" key="3">
    <source>
        <dbReference type="ARBA" id="ARBA00004818"/>
    </source>
</evidence>
<dbReference type="SFLD" id="SFLDS00003">
    <property type="entry name" value="Haloacid_Dehalogenase"/>
    <property type="match status" value="1"/>
</dbReference>
<dbReference type="InterPro" id="IPR023214">
    <property type="entry name" value="HAD_sf"/>
</dbReference>
<dbReference type="Proteomes" id="UP000245680">
    <property type="component" value="Unassembled WGS sequence"/>
</dbReference>
<organism evidence="11 12">
    <name type="scientific">Meridianimarinicoccus roseus</name>
    <dbReference type="NCBI Taxonomy" id="2072018"/>
    <lineage>
        <taxon>Bacteria</taxon>
        <taxon>Pseudomonadati</taxon>
        <taxon>Pseudomonadota</taxon>
        <taxon>Alphaproteobacteria</taxon>
        <taxon>Rhodobacterales</taxon>
        <taxon>Paracoccaceae</taxon>
        <taxon>Meridianimarinicoccus</taxon>
    </lineage>
</organism>
<dbReference type="PANTHER" id="PTHR43434">
    <property type="entry name" value="PHOSPHOGLYCOLATE PHOSPHATASE"/>
    <property type="match status" value="1"/>
</dbReference>
<evidence type="ECO:0000256" key="5">
    <source>
        <dbReference type="ARBA" id="ARBA00013078"/>
    </source>
</evidence>
<keyword evidence="9 10" id="KW-0119">Carbohydrate metabolism</keyword>
<dbReference type="GO" id="GO:0005975">
    <property type="term" value="P:carbohydrate metabolic process"/>
    <property type="evidence" value="ECO:0007669"/>
    <property type="project" value="InterPro"/>
</dbReference>
<sequence length="218" mass="22926">MTGAVVFDLDGTLIDSAPDLHAAGLRMLAEFGAPPVTAAQTRSFIGNGVPVLVARLMAASGLPDDPHRHADCVASFLRHYEAAPAEQTTLYPGVVAALDRLEAAGWTLGLCTNKPYGATRTILAAFDLLKRMAVVVGGDTLPEKKPDPAPLRHAFLALPDGARLFVGDSEVDAQTAQAAGVRFALFSEGYRKSPADSIPHEHLFADFADLPGIAATLE</sequence>
<keyword evidence="6 10" id="KW-0479">Metal-binding</keyword>